<name>A0A7X2NEI4_9FIRM</name>
<dbReference type="InterPro" id="IPR027417">
    <property type="entry name" value="P-loop_NTPase"/>
</dbReference>
<keyword evidence="6 13" id="KW-0963">Cytoplasm</keyword>
<proteinExistence type="inferred from homology"/>
<comment type="subcellular location">
    <subcellularLocation>
        <location evidence="2 13">Cytoplasm</location>
    </subcellularLocation>
</comment>
<dbReference type="HAMAP" id="MF_00328">
    <property type="entry name" value="Guanylate_kinase"/>
    <property type="match status" value="1"/>
</dbReference>
<dbReference type="SMART" id="SM00072">
    <property type="entry name" value="GuKc"/>
    <property type="match status" value="1"/>
</dbReference>
<evidence type="ECO:0000256" key="4">
    <source>
        <dbReference type="ARBA" id="ARBA00012961"/>
    </source>
</evidence>
<dbReference type="GO" id="GO:0005829">
    <property type="term" value="C:cytosol"/>
    <property type="evidence" value="ECO:0007669"/>
    <property type="project" value="TreeGrafter"/>
</dbReference>
<dbReference type="SUPFAM" id="SSF52540">
    <property type="entry name" value="P-loop containing nucleoside triphosphate hydrolases"/>
    <property type="match status" value="1"/>
</dbReference>
<dbReference type="InterPro" id="IPR020590">
    <property type="entry name" value="Guanylate_kinase_CS"/>
</dbReference>
<sequence>MQLKQQRGQLIILSGPSGAGKGTVCQAAMAHSSSLKISISATTRAPRGEEKDGVEYFFLDEAEFEKKIEEGAFLEYAKVHDHYYGTPKAHVLQMLDEGMNVILEIDVQGAAQIKEKLGFGILIFIAPPSIEVLKERLVNRQTDSDAQIQLRMKNAMSELKQATQYDYVIVNNTVDQAVADLEAIIRAEQCRSQNNLEIIEEMLM</sequence>
<keyword evidence="7 13" id="KW-0808">Transferase</keyword>
<dbReference type="Proteomes" id="UP000461754">
    <property type="component" value="Unassembled WGS sequence"/>
</dbReference>
<evidence type="ECO:0000256" key="7">
    <source>
        <dbReference type="ARBA" id="ARBA00022679"/>
    </source>
</evidence>
<dbReference type="NCBIfam" id="TIGR03263">
    <property type="entry name" value="guanyl_kin"/>
    <property type="match status" value="1"/>
</dbReference>
<evidence type="ECO:0000256" key="2">
    <source>
        <dbReference type="ARBA" id="ARBA00004496"/>
    </source>
</evidence>
<dbReference type="Gene3D" id="3.30.63.10">
    <property type="entry name" value="Guanylate Kinase phosphate binding domain"/>
    <property type="match status" value="1"/>
</dbReference>
<evidence type="ECO:0000256" key="9">
    <source>
        <dbReference type="ARBA" id="ARBA00022777"/>
    </source>
</evidence>
<reference evidence="15 16" key="1">
    <citation type="submission" date="2019-08" db="EMBL/GenBank/DDBJ databases">
        <title>In-depth cultivation of the pig gut microbiome towards novel bacterial diversity and tailored functional studies.</title>
        <authorList>
            <person name="Wylensek D."/>
            <person name="Hitch T.C.A."/>
            <person name="Clavel T."/>
        </authorList>
    </citation>
    <scope>NUCLEOTIDE SEQUENCE [LARGE SCALE GENOMIC DNA]</scope>
    <source>
        <strain evidence="15 16">RF-744-FAT-4</strain>
    </source>
</reference>
<dbReference type="CDD" id="cd00071">
    <property type="entry name" value="GMPK"/>
    <property type="match status" value="1"/>
</dbReference>
<dbReference type="PROSITE" id="PS50052">
    <property type="entry name" value="GUANYLATE_KINASE_2"/>
    <property type="match status" value="1"/>
</dbReference>
<evidence type="ECO:0000313" key="16">
    <source>
        <dbReference type="Proteomes" id="UP000461754"/>
    </source>
</evidence>
<keyword evidence="8 13" id="KW-0547">Nucleotide-binding</keyword>
<dbReference type="PANTHER" id="PTHR23117">
    <property type="entry name" value="GUANYLATE KINASE-RELATED"/>
    <property type="match status" value="1"/>
</dbReference>
<dbReference type="EMBL" id="VUMO01000001">
    <property type="protein sequence ID" value="MSS19113.1"/>
    <property type="molecule type" value="Genomic_DNA"/>
</dbReference>
<dbReference type="EC" id="2.7.4.8" evidence="4 13"/>
<dbReference type="AlphaFoldDB" id="A0A7X2NEI4"/>
<dbReference type="InterPro" id="IPR008145">
    <property type="entry name" value="GK/Ca_channel_bsu"/>
</dbReference>
<evidence type="ECO:0000256" key="10">
    <source>
        <dbReference type="ARBA" id="ARBA00022840"/>
    </source>
</evidence>
<dbReference type="Gene3D" id="3.40.50.300">
    <property type="entry name" value="P-loop containing nucleotide triphosphate hydrolases"/>
    <property type="match status" value="1"/>
</dbReference>
<dbReference type="GO" id="GO:0005524">
    <property type="term" value="F:ATP binding"/>
    <property type="evidence" value="ECO:0007669"/>
    <property type="project" value="UniProtKB-UniRule"/>
</dbReference>
<evidence type="ECO:0000256" key="1">
    <source>
        <dbReference type="ARBA" id="ARBA00003531"/>
    </source>
</evidence>
<evidence type="ECO:0000256" key="6">
    <source>
        <dbReference type="ARBA" id="ARBA00022490"/>
    </source>
</evidence>
<evidence type="ECO:0000259" key="14">
    <source>
        <dbReference type="PROSITE" id="PS50052"/>
    </source>
</evidence>
<comment type="function">
    <text evidence="1 13">Essential for recycling GMP and indirectly, cGMP.</text>
</comment>
<evidence type="ECO:0000256" key="13">
    <source>
        <dbReference type="HAMAP-Rule" id="MF_00328"/>
    </source>
</evidence>
<evidence type="ECO:0000313" key="15">
    <source>
        <dbReference type="EMBL" id="MSS19113.1"/>
    </source>
</evidence>
<evidence type="ECO:0000256" key="5">
    <source>
        <dbReference type="ARBA" id="ARBA00016296"/>
    </source>
</evidence>
<accession>A0A7X2NEI4</accession>
<comment type="caution">
    <text evidence="15">The sequence shown here is derived from an EMBL/GenBank/DDBJ whole genome shotgun (WGS) entry which is preliminary data.</text>
</comment>
<evidence type="ECO:0000256" key="8">
    <source>
        <dbReference type="ARBA" id="ARBA00022741"/>
    </source>
</evidence>
<feature type="binding site" evidence="13">
    <location>
        <begin position="15"/>
        <end position="22"/>
    </location>
    <ligand>
        <name>ATP</name>
        <dbReference type="ChEBI" id="CHEBI:30616"/>
    </ligand>
</feature>
<dbReference type="FunFam" id="3.30.63.10:FF:000005">
    <property type="entry name" value="Guanylate kinase"/>
    <property type="match status" value="1"/>
</dbReference>
<keyword evidence="16" id="KW-1185">Reference proteome</keyword>
<dbReference type="GO" id="GO:0004385">
    <property type="term" value="F:GMP kinase activity"/>
    <property type="evidence" value="ECO:0007669"/>
    <property type="project" value="UniProtKB-UniRule"/>
</dbReference>
<comment type="similarity">
    <text evidence="3 13">Belongs to the guanylate kinase family.</text>
</comment>
<evidence type="ECO:0000256" key="11">
    <source>
        <dbReference type="ARBA" id="ARBA00030128"/>
    </source>
</evidence>
<evidence type="ECO:0000256" key="3">
    <source>
        <dbReference type="ARBA" id="ARBA00005790"/>
    </source>
</evidence>
<dbReference type="Pfam" id="PF00625">
    <property type="entry name" value="Guanylate_kin"/>
    <property type="match status" value="1"/>
</dbReference>
<keyword evidence="10 13" id="KW-0067">ATP-binding</keyword>
<feature type="domain" description="Guanylate kinase-like" evidence="14">
    <location>
        <begin position="8"/>
        <end position="186"/>
    </location>
</feature>
<dbReference type="PROSITE" id="PS00856">
    <property type="entry name" value="GUANYLATE_KINASE_1"/>
    <property type="match status" value="1"/>
</dbReference>
<organism evidence="15 16">
    <name type="scientific">Pseudoramibacter porci</name>
    <dbReference type="NCBI Taxonomy" id="2606631"/>
    <lineage>
        <taxon>Bacteria</taxon>
        <taxon>Bacillati</taxon>
        <taxon>Bacillota</taxon>
        <taxon>Clostridia</taxon>
        <taxon>Eubacteriales</taxon>
        <taxon>Eubacteriaceae</taxon>
        <taxon>Pseudoramibacter</taxon>
    </lineage>
</organism>
<protein>
    <recommendedName>
        <fullName evidence="5 13">Guanylate kinase</fullName>
        <ecNumber evidence="4 13">2.7.4.8</ecNumber>
    </recommendedName>
    <alternativeName>
        <fullName evidence="11 13">GMP kinase</fullName>
    </alternativeName>
</protein>
<evidence type="ECO:0000256" key="12">
    <source>
        <dbReference type="ARBA" id="ARBA00048594"/>
    </source>
</evidence>
<dbReference type="InterPro" id="IPR017665">
    <property type="entry name" value="Guanylate_kinase"/>
</dbReference>
<comment type="catalytic activity">
    <reaction evidence="12 13">
        <text>GMP + ATP = GDP + ADP</text>
        <dbReference type="Rhea" id="RHEA:20780"/>
        <dbReference type="ChEBI" id="CHEBI:30616"/>
        <dbReference type="ChEBI" id="CHEBI:58115"/>
        <dbReference type="ChEBI" id="CHEBI:58189"/>
        <dbReference type="ChEBI" id="CHEBI:456216"/>
        <dbReference type="EC" id="2.7.4.8"/>
    </reaction>
</comment>
<dbReference type="PANTHER" id="PTHR23117:SF13">
    <property type="entry name" value="GUANYLATE KINASE"/>
    <property type="match status" value="1"/>
</dbReference>
<keyword evidence="9 13" id="KW-0418">Kinase</keyword>
<dbReference type="InterPro" id="IPR008144">
    <property type="entry name" value="Guanylate_kin-like_dom"/>
</dbReference>
<gene>
    <name evidence="13" type="primary">gmk</name>
    <name evidence="15" type="ORF">FYJ52_01620</name>
</gene>